<name>A0A382KU82_9ZZZZ</name>
<dbReference type="SUPFAM" id="SSF47473">
    <property type="entry name" value="EF-hand"/>
    <property type="match status" value="1"/>
</dbReference>
<dbReference type="EMBL" id="UINC01082773">
    <property type="protein sequence ID" value="SVC27849.1"/>
    <property type="molecule type" value="Genomic_DNA"/>
</dbReference>
<evidence type="ECO:0000313" key="3">
    <source>
        <dbReference type="EMBL" id="SVC27849.1"/>
    </source>
</evidence>
<reference evidence="3" key="1">
    <citation type="submission" date="2018-05" db="EMBL/GenBank/DDBJ databases">
        <authorList>
            <person name="Lanie J.A."/>
            <person name="Ng W.-L."/>
            <person name="Kazmierczak K.M."/>
            <person name="Andrzejewski T.M."/>
            <person name="Davidsen T.M."/>
            <person name="Wayne K.J."/>
            <person name="Tettelin H."/>
            <person name="Glass J.I."/>
            <person name="Rusch D."/>
            <person name="Podicherti R."/>
            <person name="Tsui H.-C.T."/>
            <person name="Winkler M.E."/>
        </authorList>
    </citation>
    <scope>NUCLEOTIDE SEQUENCE</scope>
</reference>
<dbReference type="Pfam" id="PF13202">
    <property type="entry name" value="EF-hand_5"/>
    <property type="match status" value="2"/>
</dbReference>
<dbReference type="InterPro" id="IPR011992">
    <property type="entry name" value="EF-hand-dom_pair"/>
</dbReference>
<dbReference type="AlphaFoldDB" id="A0A382KU82"/>
<dbReference type="Gene3D" id="1.10.238.10">
    <property type="entry name" value="EF-hand"/>
    <property type="match status" value="1"/>
</dbReference>
<dbReference type="InterPro" id="IPR002048">
    <property type="entry name" value="EF_hand_dom"/>
</dbReference>
<proteinExistence type="predicted"/>
<sequence length="121" mass="13370">MKFIAVFLALGVFAFAQAPGPDATTRLLIEFFRGDTNRDGRISEVEFGWPKALFGSMDQNGDGFITANEVQSLLPRASTTRPSGPRRYNPSAPRQGRQTMRLTQAQLTSLPDITHFATHKS</sequence>
<dbReference type="PROSITE" id="PS00018">
    <property type="entry name" value="EF_HAND_1"/>
    <property type="match status" value="1"/>
</dbReference>
<evidence type="ECO:0000256" key="1">
    <source>
        <dbReference type="SAM" id="MobiDB-lite"/>
    </source>
</evidence>
<accession>A0A382KU82</accession>
<dbReference type="InterPro" id="IPR018247">
    <property type="entry name" value="EF_Hand_1_Ca_BS"/>
</dbReference>
<gene>
    <name evidence="3" type="ORF">METZ01_LOCUS280703</name>
</gene>
<dbReference type="GO" id="GO:0005509">
    <property type="term" value="F:calcium ion binding"/>
    <property type="evidence" value="ECO:0007669"/>
    <property type="project" value="InterPro"/>
</dbReference>
<evidence type="ECO:0000259" key="2">
    <source>
        <dbReference type="PROSITE" id="PS50222"/>
    </source>
</evidence>
<protein>
    <recommendedName>
        <fullName evidence="2">EF-hand domain-containing protein</fullName>
    </recommendedName>
</protein>
<organism evidence="3">
    <name type="scientific">marine metagenome</name>
    <dbReference type="NCBI Taxonomy" id="408172"/>
    <lineage>
        <taxon>unclassified sequences</taxon>
        <taxon>metagenomes</taxon>
        <taxon>ecological metagenomes</taxon>
    </lineage>
</organism>
<feature type="region of interest" description="Disordered" evidence="1">
    <location>
        <begin position="76"/>
        <end position="99"/>
    </location>
</feature>
<feature type="domain" description="EF-hand" evidence="2">
    <location>
        <begin position="51"/>
        <end position="80"/>
    </location>
</feature>
<dbReference type="PROSITE" id="PS50222">
    <property type="entry name" value="EF_HAND_2"/>
    <property type="match status" value="1"/>
</dbReference>
<feature type="non-terminal residue" evidence="3">
    <location>
        <position position="121"/>
    </location>
</feature>